<evidence type="ECO:0000259" key="1">
    <source>
        <dbReference type="PROSITE" id="PS51186"/>
    </source>
</evidence>
<reference evidence="2" key="1">
    <citation type="journal article" date="2021" name="Nat. Commun.">
        <title>Genetic determinants of endophytism in the Arabidopsis root mycobiome.</title>
        <authorList>
            <person name="Mesny F."/>
            <person name="Miyauchi S."/>
            <person name="Thiergart T."/>
            <person name="Pickel B."/>
            <person name="Atanasova L."/>
            <person name="Karlsson M."/>
            <person name="Huettel B."/>
            <person name="Barry K.W."/>
            <person name="Haridas S."/>
            <person name="Chen C."/>
            <person name="Bauer D."/>
            <person name="Andreopoulos W."/>
            <person name="Pangilinan J."/>
            <person name="LaButti K."/>
            <person name="Riley R."/>
            <person name="Lipzen A."/>
            <person name="Clum A."/>
            <person name="Drula E."/>
            <person name="Henrissat B."/>
            <person name="Kohler A."/>
            <person name="Grigoriev I.V."/>
            <person name="Martin F.M."/>
            <person name="Hacquard S."/>
        </authorList>
    </citation>
    <scope>NUCLEOTIDE SEQUENCE</scope>
    <source>
        <strain evidence="2">MPI-SDFR-AT-0073</strain>
    </source>
</reference>
<feature type="domain" description="N-acetyltransferase" evidence="1">
    <location>
        <begin position="47"/>
        <end position="219"/>
    </location>
</feature>
<dbReference type="GO" id="GO:0016747">
    <property type="term" value="F:acyltransferase activity, transferring groups other than amino-acyl groups"/>
    <property type="evidence" value="ECO:0007669"/>
    <property type="project" value="InterPro"/>
</dbReference>
<sequence>MATTSHATAQLISETTVAASIATPASTGGLASKTPPPTPSVQIQMAPAAAAEDEALIMQLCDIVNLVYGETEGDIFVEGYQRVRTDEMRQIVRAGELAVAYLPLGESSSTSQRWSVIGCMRLQTLAGSQTGEMGMFAIDPVHRGGGTGREMAAFAEGHCRSVLGLTRMRLELLVPLGFEHAFKKRLQAWYERMGYVLVKLGVFQDDYPQLAPLLKGPCEYRVFEKDLA</sequence>
<dbReference type="Gene3D" id="3.40.630.30">
    <property type="match status" value="1"/>
</dbReference>
<dbReference type="Proteomes" id="UP000758603">
    <property type="component" value="Unassembled WGS sequence"/>
</dbReference>
<dbReference type="PROSITE" id="PS51186">
    <property type="entry name" value="GNAT"/>
    <property type="match status" value="1"/>
</dbReference>
<dbReference type="Pfam" id="PF13508">
    <property type="entry name" value="Acetyltransf_7"/>
    <property type="match status" value="1"/>
</dbReference>
<dbReference type="AlphaFoldDB" id="A0A9P9A3F4"/>
<dbReference type="RefSeq" id="XP_045963326.1">
    <property type="nucleotide sequence ID" value="XM_046109433.1"/>
</dbReference>
<dbReference type="SUPFAM" id="SSF55729">
    <property type="entry name" value="Acyl-CoA N-acyltransferases (Nat)"/>
    <property type="match status" value="1"/>
</dbReference>
<dbReference type="InterPro" id="IPR016181">
    <property type="entry name" value="Acyl_CoA_acyltransferase"/>
</dbReference>
<accession>A0A9P9A3F4</accession>
<keyword evidence="3" id="KW-1185">Reference proteome</keyword>
<dbReference type="CDD" id="cd04301">
    <property type="entry name" value="NAT_SF"/>
    <property type="match status" value="1"/>
</dbReference>
<evidence type="ECO:0000313" key="2">
    <source>
        <dbReference type="EMBL" id="KAH6659195.1"/>
    </source>
</evidence>
<protein>
    <recommendedName>
        <fullName evidence="1">N-acetyltransferase domain-containing protein</fullName>
    </recommendedName>
</protein>
<dbReference type="GeneID" id="70138324"/>
<organism evidence="2 3">
    <name type="scientific">Truncatella angustata</name>
    <dbReference type="NCBI Taxonomy" id="152316"/>
    <lineage>
        <taxon>Eukaryota</taxon>
        <taxon>Fungi</taxon>
        <taxon>Dikarya</taxon>
        <taxon>Ascomycota</taxon>
        <taxon>Pezizomycotina</taxon>
        <taxon>Sordariomycetes</taxon>
        <taxon>Xylariomycetidae</taxon>
        <taxon>Amphisphaeriales</taxon>
        <taxon>Sporocadaceae</taxon>
        <taxon>Truncatella</taxon>
    </lineage>
</organism>
<evidence type="ECO:0000313" key="3">
    <source>
        <dbReference type="Proteomes" id="UP000758603"/>
    </source>
</evidence>
<gene>
    <name evidence="2" type="ORF">BKA67DRAFT_7851</name>
</gene>
<dbReference type="OrthoDB" id="5689at2759"/>
<comment type="caution">
    <text evidence="2">The sequence shown here is derived from an EMBL/GenBank/DDBJ whole genome shotgun (WGS) entry which is preliminary data.</text>
</comment>
<dbReference type="InterPro" id="IPR000182">
    <property type="entry name" value="GNAT_dom"/>
</dbReference>
<dbReference type="EMBL" id="JAGPXC010000001">
    <property type="protein sequence ID" value="KAH6659195.1"/>
    <property type="molecule type" value="Genomic_DNA"/>
</dbReference>
<proteinExistence type="predicted"/>
<name>A0A9P9A3F4_9PEZI</name>